<dbReference type="Proteomes" id="UP000317291">
    <property type="component" value="Unassembled WGS sequence"/>
</dbReference>
<feature type="compositionally biased region" description="Pro residues" evidence="11">
    <location>
        <begin position="266"/>
        <end position="280"/>
    </location>
</feature>
<dbReference type="AlphaFoldDB" id="A0A5C5R6P6"/>
<gene>
    <name evidence="10 13" type="primary">recC</name>
    <name evidence="13" type="ORF">FK529_15970</name>
</gene>
<evidence type="ECO:0000256" key="6">
    <source>
        <dbReference type="ARBA" id="ARBA00022839"/>
    </source>
</evidence>
<dbReference type="PIRSF" id="PIRSF000980">
    <property type="entry name" value="RecC"/>
    <property type="match status" value="1"/>
</dbReference>
<dbReference type="OrthoDB" id="9762834at2"/>
<dbReference type="InterPro" id="IPR011335">
    <property type="entry name" value="Restrct_endonuc-II-like"/>
</dbReference>
<dbReference type="GO" id="GO:0005524">
    <property type="term" value="F:ATP binding"/>
    <property type="evidence" value="ECO:0007669"/>
    <property type="project" value="UniProtKB-UniRule"/>
</dbReference>
<dbReference type="InterPro" id="IPR013986">
    <property type="entry name" value="DExx_box_DNA_helicase_dom_sf"/>
</dbReference>
<accession>A0A5C5R6P6</accession>
<evidence type="ECO:0000256" key="11">
    <source>
        <dbReference type="SAM" id="MobiDB-lite"/>
    </source>
</evidence>
<dbReference type="InterPro" id="IPR006697">
    <property type="entry name" value="RecC"/>
</dbReference>
<feature type="domain" description="RecC C-terminal" evidence="12">
    <location>
        <begin position="807"/>
        <end position="1031"/>
    </location>
</feature>
<dbReference type="GO" id="GO:0000724">
    <property type="term" value="P:double-strand break repair via homologous recombination"/>
    <property type="evidence" value="ECO:0007669"/>
    <property type="project" value="UniProtKB-UniRule"/>
</dbReference>
<comment type="miscellaneous">
    <text evidence="10">In the RecBCD complex, RecB has a slow 3'-5' helicase, an exonuclease activity and loads RecA onto ssDNA, RecD has a fast 5'-3' helicase activity, while RecC stimulates the ATPase and processivity of the RecB helicase and contributes to recognition of the Chi site.</text>
</comment>
<evidence type="ECO:0000256" key="1">
    <source>
        <dbReference type="ARBA" id="ARBA00022722"/>
    </source>
</evidence>
<proteinExistence type="inferred from homology"/>
<keyword evidence="14" id="KW-1185">Reference proteome</keyword>
<dbReference type="RefSeq" id="WP_146562984.1">
    <property type="nucleotide sequence ID" value="NZ_VIGW01000010.1"/>
</dbReference>
<evidence type="ECO:0000313" key="13">
    <source>
        <dbReference type="EMBL" id="TWS18386.1"/>
    </source>
</evidence>
<comment type="caution">
    <text evidence="13">The sequence shown here is derived from an EMBL/GenBank/DDBJ whole genome shotgun (WGS) entry which is preliminary data.</text>
</comment>
<dbReference type="Gene3D" id="1.10.10.160">
    <property type="match status" value="1"/>
</dbReference>
<keyword evidence="7 10" id="KW-0067">ATP-binding</keyword>
<dbReference type="EMBL" id="VIGW01000010">
    <property type="protein sequence ID" value="TWS18386.1"/>
    <property type="molecule type" value="Genomic_DNA"/>
</dbReference>
<dbReference type="GO" id="GO:0003678">
    <property type="term" value="F:DNA helicase activity"/>
    <property type="evidence" value="ECO:0007669"/>
    <property type="project" value="UniProtKB-UniRule"/>
</dbReference>
<dbReference type="SUPFAM" id="SSF52980">
    <property type="entry name" value="Restriction endonuclease-like"/>
    <property type="match status" value="1"/>
</dbReference>
<evidence type="ECO:0000256" key="9">
    <source>
        <dbReference type="ARBA" id="ARBA00023204"/>
    </source>
</evidence>
<comment type="similarity">
    <text evidence="10">Belongs to the RecC family.</text>
</comment>
<sequence>MLTVHRSERGDVLLDALAEVLAVPGADPFVPDLIAVPARGVERWITQGLASRLGIAANIEFPTPAALVADAVGAASGIAPEEDPWRGERLVWLVLTAIDALAFEPGGAVLARHLGVSRPGGWDEQPGHRPRRRYPTAELLAGLFRSYGANRPGMLAEWAGGRDSDGLGGELPEDLRWQAELFRRVRELAGVPSPAERLEAACARLRDEPGLVGLPGRLSVYGPTRLPSDQLAVLSALATGRAVHLWLPHPSPALWSATPDGAAPAGPVPPPVPRTAAPPPANPLLASLGREARELQQRIAPLAGADLHHPAPGRPATLLGALQASVAADAPLAGSHAPDGSIEFHACHGPARMIEVLRERLVRLFEDDPTLQPRDVLVTCPDIETYAPLIRSAFGQAVAGAAAPEPLPGAEHAHPAQRLRVRLADRALRFTNPLLDALVTVLEIADGRATVAQVLDLAATEPVRRRYRFGDSEIERLRAWAGPSGARWGLDAAGRERYGLGGFPQNTLAAALDRIVLGVVADESAGEWLGLGLPLDDVDSTDIDLVGRFAEFQAVLTRAAADSRGRRSARAWAEVLQRLLGEVGAVPAADSWQVTQAGRELTAALRDGADRELTLTEVRAMLASRLAAKPTRANFRTGELTVCTLVPMRSVPHRVVVLLGLDDEVFPRSTRYSGDDVLGRTPCVGERDPRAEDRELFLDAVTSATDRLLVFYTGADPVKGTRRPPAVPASELRDAAQALLADPAGAGLEFRHPLQPFDPVNFDPAAFGNDAPFSFDPAAYAGAVAALAPPAPPEPFLAAPLLAAAVEDVDLDALVRFCEHPVKAFLRQRLGFTVPDADEELAEALTIAPDGLQKWDIGERMLASVLAGVPPEKFEAAEVRRGTLPPFALGAAVLGDVGATVAELARVAGPLMTGAATTVDVAVDVGDGRRLVGSVPAVRPEGVVRASFSRLAPKHRIAAWIALLALAGAGHDGVSAVAIGRARYRGVLTSRLSVPPDPAAVLRQLVDLRDRGLQEPLPLFPSASAVYAERRQNGDDQPTATETARRDFDDTYGDTTDRAIRYALGESAFADAQGPPRAGETGFSFERSRFGTFAARLWVPILACEEIL</sequence>
<evidence type="ECO:0000313" key="14">
    <source>
        <dbReference type="Proteomes" id="UP000317291"/>
    </source>
</evidence>
<reference evidence="13 14" key="1">
    <citation type="submission" date="2019-06" db="EMBL/GenBank/DDBJ databases">
        <title>Tsukamurella conjunctivitidis sp. nov., Tsukamurella assacharolytica sp. nov. and Tsukamurella sputae sp. nov. isolated from patients with conjunctivitis, bacteraemia (lymphoma) and respiratory infection (sputum) in Hong Kong.</title>
        <authorList>
            <person name="Teng J.L.L."/>
            <person name="Lee H.H."/>
            <person name="Fong J.Y.H."/>
            <person name="Fok K.M.N."/>
            <person name="Lau S.K.P."/>
            <person name="Woo P.C.Y."/>
        </authorList>
    </citation>
    <scope>NUCLEOTIDE SEQUENCE [LARGE SCALE GENOMIC DNA]</scope>
    <source>
        <strain evidence="13 14">HKU71</strain>
    </source>
</reference>
<evidence type="ECO:0000256" key="10">
    <source>
        <dbReference type="HAMAP-Rule" id="MF_01486"/>
    </source>
</evidence>
<keyword evidence="2 10" id="KW-0547">Nucleotide-binding</keyword>
<dbReference type="Gene3D" id="3.40.50.10930">
    <property type="match status" value="1"/>
</dbReference>
<keyword evidence="5 10" id="KW-0347">Helicase</keyword>
<dbReference type="InterPro" id="IPR027417">
    <property type="entry name" value="P-loop_NTPase"/>
</dbReference>
<organism evidence="13 14">
    <name type="scientific">Tsukamurella asaccharolytica</name>
    <dbReference type="NCBI Taxonomy" id="2592067"/>
    <lineage>
        <taxon>Bacteria</taxon>
        <taxon>Bacillati</taxon>
        <taxon>Actinomycetota</taxon>
        <taxon>Actinomycetes</taxon>
        <taxon>Mycobacteriales</taxon>
        <taxon>Tsukamurellaceae</taxon>
        <taxon>Tsukamurella</taxon>
    </lineage>
</organism>
<dbReference type="GO" id="GO:0009338">
    <property type="term" value="C:exodeoxyribonuclease V complex"/>
    <property type="evidence" value="ECO:0007669"/>
    <property type="project" value="InterPro"/>
</dbReference>
<feature type="region of interest" description="Disordered" evidence="11">
    <location>
        <begin position="1030"/>
        <end position="1050"/>
    </location>
</feature>
<evidence type="ECO:0000256" key="7">
    <source>
        <dbReference type="ARBA" id="ARBA00022840"/>
    </source>
</evidence>
<dbReference type="PANTHER" id="PTHR30591">
    <property type="entry name" value="RECBCD ENZYME SUBUNIT RECC"/>
    <property type="match status" value="1"/>
</dbReference>
<keyword evidence="1 10" id="KW-0540">Nuclease</keyword>
<dbReference type="PANTHER" id="PTHR30591:SF1">
    <property type="entry name" value="RECBCD ENZYME SUBUNIT RECC"/>
    <property type="match status" value="1"/>
</dbReference>
<name>A0A5C5R6P6_9ACTN</name>
<evidence type="ECO:0000256" key="4">
    <source>
        <dbReference type="ARBA" id="ARBA00022801"/>
    </source>
</evidence>
<comment type="function">
    <text evidence="10">A helicase/nuclease that prepares dsDNA breaks (DSB) for recombinational DNA repair. Binds to DSBs and unwinds DNA via a highly rapid and processive ATP-dependent bidirectional helicase activity. Unwinds dsDNA until it encounters a Chi (crossover hotspot instigator) sequence from the 3' direction. Cuts ssDNA a few nucleotides 3' to the Chi site. The properties and activities of the enzyme are changed at Chi. The Chi-altered holoenzyme produces a long 3'-ssDNA overhang and facilitates RecA-binding to the ssDNA for homologous DNA recombination and repair. Holoenzyme degrades any linearized DNA that is unable to undergo homologous recombination. In the holoenzyme this subunit recognizes the wild-type Chi sequence, and when added to isolated RecB increases its ATP-dependent helicase processivity.</text>
</comment>
<keyword evidence="3 10" id="KW-0227">DNA damage</keyword>
<protein>
    <recommendedName>
        <fullName evidence="10">RecBCD enzyme subunit RecC</fullName>
    </recommendedName>
    <alternativeName>
        <fullName evidence="10">Exonuclease V subunit RecC</fullName>
        <shortName evidence="10">ExoV subunit RecC</shortName>
    </alternativeName>
    <alternativeName>
        <fullName evidence="10">Helicase/nuclease RecBCD subunit RecC</fullName>
    </alternativeName>
</protein>
<dbReference type="Pfam" id="PF17946">
    <property type="entry name" value="RecC_C"/>
    <property type="match status" value="1"/>
</dbReference>
<dbReference type="NCBIfam" id="TIGR01450">
    <property type="entry name" value="recC"/>
    <property type="match status" value="1"/>
</dbReference>
<dbReference type="GO" id="GO:0008854">
    <property type="term" value="F:exodeoxyribonuclease V activity"/>
    <property type="evidence" value="ECO:0007669"/>
    <property type="project" value="InterPro"/>
</dbReference>
<dbReference type="Pfam" id="PF04257">
    <property type="entry name" value="Exonuc_V_gamma"/>
    <property type="match status" value="1"/>
</dbReference>
<keyword evidence="4 10" id="KW-0378">Hydrolase</keyword>
<feature type="region of interest" description="Disordered" evidence="11">
    <location>
        <begin position="257"/>
        <end position="280"/>
    </location>
</feature>
<dbReference type="Gene3D" id="3.40.50.300">
    <property type="entry name" value="P-loop containing nucleotide triphosphate hydrolases"/>
    <property type="match status" value="2"/>
</dbReference>
<dbReference type="GO" id="GO:0003677">
    <property type="term" value="F:DNA binding"/>
    <property type="evidence" value="ECO:0007669"/>
    <property type="project" value="UniProtKB-UniRule"/>
</dbReference>
<evidence type="ECO:0000259" key="12">
    <source>
        <dbReference type="Pfam" id="PF17946"/>
    </source>
</evidence>
<dbReference type="InterPro" id="IPR041500">
    <property type="entry name" value="RecC_C"/>
</dbReference>
<keyword evidence="8 10" id="KW-0238">DNA-binding</keyword>
<dbReference type="SUPFAM" id="SSF52540">
    <property type="entry name" value="P-loop containing nucleoside triphosphate hydrolases"/>
    <property type="match status" value="2"/>
</dbReference>
<dbReference type="HAMAP" id="MF_01486">
    <property type="entry name" value="RecC"/>
    <property type="match status" value="1"/>
</dbReference>
<evidence type="ECO:0000256" key="3">
    <source>
        <dbReference type="ARBA" id="ARBA00022763"/>
    </source>
</evidence>
<evidence type="ECO:0000256" key="2">
    <source>
        <dbReference type="ARBA" id="ARBA00022741"/>
    </source>
</evidence>
<keyword evidence="6 10" id="KW-0269">Exonuclease</keyword>
<comment type="subunit">
    <text evidence="10">Heterotrimer of RecB, RecC and RecD. All subunits contribute to DNA-binding.</text>
</comment>
<evidence type="ECO:0000256" key="8">
    <source>
        <dbReference type="ARBA" id="ARBA00023125"/>
    </source>
</evidence>
<evidence type="ECO:0000256" key="5">
    <source>
        <dbReference type="ARBA" id="ARBA00022806"/>
    </source>
</evidence>
<keyword evidence="9 10" id="KW-0234">DNA repair</keyword>